<comment type="caution">
    <text evidence="2">The sequence shown here is derived from an EMBL/GenBank/DDBJ whole genome shotgun (WGS) entry which is preliminary data.</text>
</comment>
<keyword evidence="1" id="KW-0472">Membrane</keyword>
<evidence type="ECO:0000256" key="1">
    <source>
        <dbReference type="SAM" id="Phobius"/>
    </source>
</evidence>
<evidence type="ECO:0000313" key="3">
    <source>
        <dbReference type="Proteomes" id="UP000010931"/>
    </source>
</evidence>
<feature type="transmembrane region" description="Helical" evidence="1">
    <location>
        <begin position="54"/>
        <end position="78"/>
    </location>
</feature>
<dbReference type="RefSeq" id="WP_006377259.1">
    <property type="nucleotide sequence ID" value="NZ_AEJB01000275.1"/>
</dbReference>
<keyword evidence="1" id="KW-1133">Transmembrane helix</keyword>
<accession>L7F7P1</accession>
<dbReference type="GeneID" id="97406879"/>
<proteinExistence type="predicted"/>
<keyword evidence="3" id="KW-1185">Reference proteome</keyword>
<evidence type="ECO:0000313" key="2">
    <source>
        <dbReference type="EMBL" id="ELP67593.1"/>
    </source>
</evidence>
<feature type="transmembrane region" description="Helical" evidence="1">
    <location>
        <begin position="6"/>
        <end position="33"/>
    </location>
</feature>
<dbReference type="Proteomes" id="UP000010931">
    <property type="component" value="Unassembled WGS sequence"/>
</dbReference>
<dbReference type="AlphaFoldDB" id="L7F7P1"/>
<sequence>MGYGSFGFLPLALVLSALAIAWVVVGVHALLLGRMPGEWLPRRVRQPRIWGAGALLMVVSGQAGSPSFLAVGVGLVALGHVVNSRR</sequence>
<keyword evidence="1" id="KW-0812">Transmembrane</keyword>
<organism evidence="2 3">
    <name type="scientific">Streptomyces turgidiscabies (strain Car8)</name>
    <dbReference type="NCBI Taxonomy" id="698760"/>
    <lineage>
        <taxon>Bacteria</taxon>
        <taxon>Bacillati</taxon>
        <taxon>Actinomycetota</taxon>
        <taxon>Actinomycetes</taxon>
        <taxon>Kitasatosporales</taxon>
        <taxon>Streptomycetaceae</taxon>
        <taxon>Streptomyces</taxon>
    </lineage>
</organism>
<name>L7F7P1_STRT8</name>
<dbReference type="STRING" id="85558.T45_08708"/>
<dbReference type="PATRIC" id="fig|698760.3.peg.3663"/>
<gene>
    <name evidence="2" type="ORF">STRTUCAR8_05880</name>
</gene>
<reference evidence="2 3" key="1">
    <citation type="journal article" date="2011" name="Plasmid">
        <title>Streptomyces turgidiscabies Car8 contains a modular pathogenicity island that shares virulence genes with other actinobacterial plant pathogens.</title>
        <authorList>
            <person name="Huguet-Tapia J.C."/>
            <person name="Badger J.H."/>
            <person name="Loria R."/>
            <person name="Pettis G.S."/>
        </authorList>
    </citation>
    <scope>NUCLEOTIDE SEQUENCE [LARGE SCALE GENOMIC DNA]</scope>
    <source>
        <strain evidence="2 3">Car8</strain>
    </source>
</reference>
<dbReference type="EMBL" id="AEJB01000275">
    <property type="protein sequence ID" value="ELP67593.1"/>
    <property type="molecule type" value="Genomic_DNA"/>
</dbReference>
<protein>
    <submittedName>
        <fullName evidence="2">Uncharacterized protein</fullName>
    </submittedName>
</protein>